<evidence type="ECO:0000256" key="21">
    <source>
        <dbReference type="SAM" id="Phobius"/>
    </source>
</evidence>
<dbReference type="Gramene" id="KZN10165">
    <property type="protein sequence ID" value="KZN10165"/>
    <property type="gene ID" value="DCAR_002821"/>
</dbReference>
<dbReference type="GO" id="GO:0016301">
    <property type="term" value="F:kinase activity"/>
    <property type="evidence" value="ECO:0007669"/>
    <property type="project" value="UniProtKB-KW"/>
</dbReference>
<dbReference type="FunFam" id="2.30.30.100:FF:000005">
    <property type="entry name" value="U6 snRNA-associated Sm-like protein LSm4"/>
    <property type="match status" value="1"/>
</dbReference>
<dbReference type="EC" id="2.7.6.2" evidence="6"/>
<dbReference type="Pfam" id="PF04265">
    <property type="entry name" value="TPK_B1_binding"/>
    <property type="match status" value="1"/>
</dbReference>
<dbReference type="SUPFAM" id="SSF63999">
    <property type="entry name" value="Thiamin pyrophosphokinase, catalytic domain"/>
    <property type="match status" value="1"/>
</dbReference>
<evidence type="ECO:0000256" key="14">
    <source>
        <dbReference type="ARBA" id="ARBA00022884"/>
    </source>
</evidence>
<evidence type="ECO:0000256" key="7">
    <source>
        <dbReference type="ARBA" id="ARBA00022490"/>
    </source>
</evidence>
<dbReference type="GO" id="GO:0003723">
    <property type="term" value="F:RNA binding"/>
    <property type="evidence" value="ECO:0007669"/>
    <property type="project" value="UniProtKB-KW"/>
</dbReference>
<dbReference type="FunFam" id="3.40.50.10240:FF:000001">
    <property type="entry name" value="Thiamine pyrophosphokinase"/>
    <property type="match status" value="1"/>
</dbReference>
<feature type="transmembrane region" description="Helical" evidence="21">
    <location>
        <begin position="537"/>
        <end position="555"/>
    </location>
</feature>
<feature type="compositionally biased region" description="Basic and acidic residues" evidence="20">
    <location>
        <begin position="332"/>
        <end position="342"/>
    </location>
</feature>
<dbReference type="NCBIfam" id="TIGR01378">
    <property type="entry name" value="thi_PPkinase"/>
    <property type="match status" value="1"/>
</dbReference>
<dbReference type="Gene3D" id="2.60.120.320">
    <property type="entry name" value="Thiamin pyrophosphokinase, thiamin-binding domain"/>
    <property type="match status" value="1"/>
</dbReference>
<comment type="catalytic activity">
    <reaction evidence="19">
        <text>thiamine + ATP = thiamine diphosphate + AMP + H(+)</text>
        <dbReference type="Rhea" id="RHEA:11576"/>
        <dbReference type="ChEBI" id="CHEBI:15378"/>
        <dbReference type="ChEBI" id="CHEBI:18385"/>
        <dbReference type="ChEBI" id="CHEBI:30616"/>
        <dbReference type="ChEBI" id="CHEBI:58937"/>
        <dbReference type="ChEBI" id="CHEBI:456215"/>
        <dbReference type="EC" id="2.7.6.2"/>
    </reaction>
    <physiologicalReaction direction="left-to-right" evidence="19">
        <dbReference type="Rhea" id="RHEA:11577"/>
    </physiologicalReaction>
</comment>
<keyword evidence="21" id="KW-0472">Membrane</keyword>
<evidence type="ECO:0000256" key="13">
    <source>
        <dbReference type="ARBA" id="ARBA00022840"/>
    </source>
</evidence>
<keyword evidence="16" id="KW-0539">Nucleus</keyword>
<dbReference type="GO" id="GO:0004788">
    <property type="term" value="F:thiamine diphosphokinase activity"/>
    <property type="evidence" value="ECO:0007669"/>
    <property type="project" value="UniProtKB-EC"/>
</dbReference>
<dbReference type="CDD" id="cd01723">
    <property type="entry name" value="LSm4"/>
    <property type="match status" value="1"/>
</dbReference>
<keyword evidence="11" id="KW-0547">Nucleotide-binding</keyword>
<dbReference type="Pfam" id="PF04263">
    <property type="entry name" value="TPK_catalytic"/>
    <property type="match status" value="1"/>
</dbReference>
<comment type="pathway">
    <text evidence="3">Cofactor biosynthesis; thiamine diphosphate biosynthesis; thiamine diphosphate from thiamine: step 1/1.</text>
</comment>
<dbReference type="PANTHER" id="PTHR13622:SF8">
    <property type="entry name" value="THIAMIN PYROPHOSPHOKINASE 1"/>
    <property type="match status" value="1"/>
</dbReference>
<keyword evidence="10" id="KW-0747">Spliceosome</keyword>
<accession>A0A166HEZ1</accession>
<evidence type="ECO:0000256" key="4">
    <source>
        <dbReference type="ARBA" id="ARBA00006785"/>
    </source>
</evidence>
<dbReference type="InterPro" id="IPR001163">
    <property type="entry name" value="Sm_dom_euk/arc"/>
</dbReference>
<dbReference type="Gene3D" id="2.30.30.100">
    <property type="match status" value="1"/>
</dbReference>
<comment type="subcellular location">
    <subcellularLocation>
        <location evidence="2">Cytoplasm</location>
        <location evidence="2">Cytosol</location>
    </subcellularLocation>
    <subcellularLocation>
        <location evidence="1">Nucleus</location>
    </subcellularLocation>
</comment>
<dbReference type="GO" id="GO:0030975">
    <property type="term" value="F:thiamine binding"/>
    <property type="evidence" value="ECO:0007669"/>
    <property type="project" value="InterPro"/>
</dbReference>
<evidence type="ECO:0000256" key="2">
    <source>
        <dbReference type="ARBA" id="ARBA00004514"/>
    </source>
</evidence>
<evidence type="ECO:0000256" key="8">
    <source>
        <dbReference type="ARBA" id="ARBA00022664"/>
    </source>
</evidence>
<feature type="compositionally biased region" description="Gly residues" evidence="20">
    <location>
        <begin position="378"/>
        <end position="395"/>
    </location>
</feature>
<dbReference type="GO" id="GO:0006772">
    <property type="term" value="P:thiamine metabolic process"/>
    <property type="evidence" value="ECO:0007669"/>
    <property type="project" value="InterPro"/>
</dbReference>
<dbReference type="InterPro" id="IPR006282">
    <property type="entry name" value="Thi_PPkinase"/>
</dbReference>
<dbReference type="CDD" id="cd07995">
    <property type="entry name" value="TPK"/>
    <property type="match status" value="1"/>
</dbReference>
<dbReference type="SMART" id="SM00983">
    <property type="entry name" value="TPK_B1_binding"/>
    <property type="match status" value="1"/>
</dbReference>
<dbReference type="SMART" id="SM00651">
    <property type="entry name" value="Sm"/>
    <property type="match status" value="1"/>
</dbReference>
<gene>
    <name evidence="23" type="ORF">DCAR_002821</name>
</gene>
<dbReference type="InterPro" id="IPR047575">
    <property type="entry name" value="Sm"/>
</dbReference>
<reference evidence="23" key="1">
    <citation type="journal article" date="2016" name="Nat. Genet.">
        <title>A high-quality carrot genome assembly provides new insights into carotenoid accumulation and asterid genome evolution.</title>
        <authorList>
            <person name="Iorizzo M."/>
            <person name="Ellison S."/>
            <person name="Senalik D."/>
            <person name="Zeng P."/>
            <person name="Satapoomin P."/>
            <person name="Huang J."/>
            <person name="Bowman M."/>
            <person name="Iovene M."/>
            <person name="Sanseverino W."/>
            <person name="Cavagnaro P."/>
            <person name="Yildiz M."/>
            <person name="Macko-Podgorni A."/>
            <person name="Moranska E."/>
            <person name="Grzebelus E."/>
            <person name="Grzebelus D."/>
            <person name="Ashrafi H."/>
            <person name="Zheng Z."/>
            <person name="Cheng S."/>
            <person name="Spooner D."/>
            <person name="Van Deynze A."/>
            <person name="Simon P."/>
        </authorList>
    </citation>
    <scope>NUCLEOTIDE SEQUENCE [LARGE SCALE GENOMIC DNA]</scope>
    <source>
        <tissue evidence="23">Leaf</tissue>
    </source>
</reference>
<dbReference type="InterPro" id="IPR036371">
    <property type="entry name" value="TPK_B1-bd_sf"/>
</dbReference>
<evidence type="ECO:0000256" key="6">
    <source>
        <dbReference type="ARBA" id="ARBA00013245"/>
    </source>
</evidence>
<keyword evidence="12" id="KW-0418">Kinase</keyword>
<organism evidence="23">
    <name type="scientific">Daucus carota subsp. sativus</name>
    <name type="common">Carrot</name>
    <dbReference type="NCBI Taxonomy" id="79200"/>
    <lineage>
        <taxon>Eukaryota</taxon>
        <taxon>Viridiplantae</taxon>
        <taxon>Streptophyta</taxon>
        <taxon>Embryophyta</taxon>
        <taxon>Tracheophyta</taxon>
        <taxon>Spermatophyta</taxon>
        <taxon>Magnoliopsida</taxon>
        <taxon>eudicotyledons</taxon>
        <taxon>Gunneridae</taxon>
        <taxon>Pentapetalae</taxon>
        <taxon>asterids</taxon>
        <taxon>campanulids</taxon>
        <taxon>Apiales</taxon>
        <taxon>Apiaceae</taxon>
        <taxon>Apioideae</taxon>
        <taxon>Scandiceae</taxon>
        <taxon>Daucinae</taxon>
        <taxon>Daucus</taxon>
        <taxon>Daucus sect. Daucus</taxon>
    </lineage>
</organism>
<dbReference type="GO" id="GO:0005524">
    <property type="term" value="F:ATP binding"/>
    <property type="evidence" value="ECO:0007669"/>
    <property type="project" value="UniProtKB-KW"/>
</dbReference>
<evidence type="ECO:0000256" key="16">
    <source>
        <dbReference type="ARBA" id="ARBA00023242"/>
    </source>
</evidence>
<evidence type="ECO:0000256" key="11">
    <source>
        <dbReference type="ARBA" id="ARBA00022741"/>
    </source>
</evidence>
<evidence type="ECO:0000256" key="3">
    <source>
        <dbReference type="ARBA" id="ARBA00005078"/>
    </source>
</evidence>
<comment type="similarity">
    <text evidence="5">Belongs to the snRNP Sm proteins family.</text>
</comment>
<evidence type="ECO:0000313" key="23">
    <source>
        <dbReference type="EMBL" id="KZN10165.1"/>
    </source>
</evidence>
<dbReference type="Pfam" id="PF01423">
    <property type="entry name" value="LSM"/>
    <property type="match status" value="1"/>
</dbReference>
<dbReference type="SUPFAM" id="SSF63862">
    <property type="entry name" value="Thiamin pyrophosphokinase, substrate-binding domain"/>
    <property type="match status" value="1"/>
</dbReference>
<comment type="similarity">
    <text evidence="4">Belongs to the thiamine pyrophosphokinase family.</text>
</comment>
<dbReference type="InterPro" id="IPR010920">
    <property type="entry name" value="LSM_dom_sf"/>
</dbReference>
<dbReference type="InterPro" id="IPR007371">
    <property type="entry name" value="TPK_catalytic"/>
</dbReference>
<dbReference type="STRING" id="79200.A0A166HEZ1"/>
<comment type="caution">
    <text evidence="23">The sequence shown here is derived from an EMBL/GenBank/DDBJ whole genome shotgun (WGS) entry which is preliminary data.</text>
</comment>
<dbReference type="InterPro" id="IPR034101">
    <property type="entry name" value="Lsm4"/>
</dbReference>
<feature type="compositionally biased region" description="Gly residues" evidence="20">
    <location>
        <begin position="359"/>
        <end position="368"/>
    </location>
</feature>
<evidence type="ECO:0000256" key="1">
    <source>
        <dbReference type="ARBA" id="ARBA00004123"/>
    </source>
</evidence>
<dbReference type="GO" id="GO:0000956">
    <property type="term" value="P:nuclear-transcribed mRNA catabolic process"/>
    <property type="evidence" value="ECO:0007669"/>
    <property type="project" value="InterPro"/>
</dbReference>
<proteinExistence type="inferred from homology"/>
<keyword evidence="9" id="KW-0808">Transferase</keyword>
<keyword evidence="15" id="KW-0508">mRNA splicing</keyword>
<evidence type="ECO:0000256" key="19">
    <source>
        <dbReference type="ARBA" id="ARBA00052367"/>
    </source>
</evidence>
<evidence type="ECO:0000256" key="5">
    <source>
        <dbReference type="ARBA" id="ARBA00006850"/>
    </source>
</evidence>
<evidence type="ECO:0000256" key="17">
    <source>
        <dbReference type="ARBA" id="ARBA00023274"/>
    </source>
</evidence>
<dbReference type="AlphaFoldDB" id="A0A166HEZ1"/>
<name>A0A166HEZ1_DAUCS</name>
<dbReference type="Gene3D" id="3.40.50.10240">
    <property type="entry name" value="Thiamin pyrophosphokinase, catalytic domain"/>
    <property type="match status" value="1"/>
</dbReference>
<dbReference type="EMBL" id="LNRQ01000001">
    <property type="protein sequence ID" value="KZN10165.1"/>
    <property type="molecule type" value="Genomic_DNA"/>
</dbReference>
<keyword evidence="21" id="KW-0812">Transmembrane</keyword>
<keyword evidence="21" id="KW-1133">Transmembrane helix</keyword>
<dbReference type="InterPro" id="IPR007373">
    <property type="entry name" value="Thiamin_PyroPKinase_B1-bd"/>
</dbReference>
<protein>
    <recommendedName>
        <fullName evidence="6">thiamine diphosphokinase</fullName>
        <ecNumber evidence="6">2.7.6.2</ecNumber>
    </recommendedName>
</protein>
<feature type="domain" description="Sm" evidence="22">
    <location>
        <begin position="254"/>
        <end position="327"/>
    </location>
</feature>
<comment type="function">
    <text evidence="18">Catalyzes the phosphorylation of thiamine to thiamine pyrophosphate (TPP). TPP is an active cofactor for enzymes involved in glycolysis and energy production. Plant leaves require high levels of TPP for photosynthesis and carbohydrate metabolism.</text>
</comment>
<dbReference type="GO" id="GO:0005681">
    <property type="term" value="C:spliceosomal complex"/>
    <property type="evidence" value="ECO:0007669"/>
    <property type="project" value="UniProtKB-KW"/>
</dbReference>
<dbReference type="FunFam" id="2.60.120.320:FF:000001">
    <property type="entry name" value="Thiamine pyrophosphokinase"/>
    <property type="match status" value="1"/>
</dbReference>
<keyword evidence="17" id="KW-0687">Ribonucleoprotein</keyword>
<keyword evidence="14" id="KW-0694">RNA-binding</keyword>
<dbReference type="PROSITE" id="PS52002">
    <property type="entry name" value="SM"/>
    <property type="match status" value="1"/>
</dbReference>
<evidence type="ECO:0000256" key="18">
    <source>
        <dbReference type="ARBA" id="ARBA00025120"/>
    </source>
</evidence>
<feature type="region of interest" description="Disordered" evidence="20">
    <location>
        <begin position="332"/>
        <end position="397"/>
    </location>
</feature>
<dbReference type="InterPro" id="IPR036759">
    <property type="entry name" value="TPK_catalytic_sf"/>
</dbReference>
<dbReference type="GO" id="GO:0120115">
    <property type="term" value="C:Lsm2-8 complex"/>
    <property type="evidence" value="ECO:0007669"/>
    <property type="project" value="UniProtKB-ARBA"/>
</dbReference>
<dbReference type="SUPFAM" id="SSF50182">
    <property type="entry name" value="Sm-like ribonucleoproteins"/>
    <property type="match status" value="1"/>
</dbReference>
<evidence type="ECO:0000256" key="10">
    <source>
        <dbReference type="ARBA" id="ARBA00022728"/>
    </source>
</evidence>
<evidence type="ECO:0000256" key="20">
    <source>
        <dbReference type="SAM" id="MobiDB-lite"/>
    </source>
</evidence>
<keyword evidence="8" id="KW-0507">mRNA processing</keyword>
<keyword evidence="7" id="KW-0963">Cytoplasm</keyword>
<dbReference type="GO" id="GO:0005829">
    <property type="term" value="C:cytosol"/>
    <property type="evidence" value="ECO:0007669"/>
    <property type="project" value="UniProtKB-SubCell"/>
</dbReference>
<evidence type="ECO:0000256" key="9">
    <source>
        <dbReference type="ARBA" id="ARBA00022679"/>
    </source>
</evidence>
<keyword evidence="13" id="KW-0067">ATP-binding</keyword>
<dbReference type="GO" id="GO:0009229">
    <property type="term" value="P:thiamine diphosphate biosynthetic process"/>
    <property type="evidence" value="ECO:0007669"/>
    <property type="project" value="InterPro"/>
</dbReference>
<dbReference type="PANTHER" id="PTHR13622">
    <property type="entry name" value="THIAMIN PYROPHOSPHOKINASE"/>
    <property type="match status" value="1"/>
</dbReference>
<evidence type="ECO:0000256" key="15">
    <source>
        <dbReference type="ARBA" id="ARBA00023187"/>
    </source>
</evidence>
<evidence type="ECO:0000256" key="12">
    <source>
        <dbReference type="ARBA" id="ARBA00022777"/>
    </source>
</evidence>
<dbReference type="GO" id="GO:0000398">
    <property type="term" value="P:mRNA splicing, via spliceosome"/>
    <property type="evidence" value="ECO:0007669"/>
    <property type="project" value="InterPro"/>
</dbReference>
<sequence length="556" mass="61715">MDVMIHSSSFLLPELPADQTSGAGPTYALVLLNQHLPRFTPLLWKHAQLRVCADGGANRLYDELPGLFPDEDASSVRNRYKPDMIKGDMDSIRAEVLEFYKNMGTKIVDASHDQDTTDLHKCVAFVRDFYADTETSTLCILVVGALGGRFDHEMGNINVLCRFSTIRIVLVSEDCLIQLLPSTHHHEIHIQSSIEGPHCGLIPIGTRSGSTTTTGLQWNLTNTEMRFGGLISTSNIVRGGIVTVQSSSDLLWTLPLSLLKTAQGHPMLVELKNGETYNGHLVNCDTWMNIHLREVICTSKDGDKFWRMPECYIRGNTIKYLRVPDEVIDKVQEEKSRADRKPPGAGGRGRGRGREDGTGGRGAKGMGRGMDDGLARGSTGGRGRGGPGGRTGGSRGTITSWKDLEIGWAGKYSLFSPCSVSYLEVAKRVGRLGLTCLGSPKNRLKPACSRMCRNRHKPYKLTRRSRVGIYRTVIRHSLPRDLAGLANRIPARLVKLSVPFTSQAVAKVARWRTGTARPGPLVEVEVGRFRLRSWRKIGYWWLLLMVYLLPIHVRYT</sequence>
<evidence type="ECO:0000259" key="22">
    <source>
        <dbReference type="PROSITE" id="PS52002"/>
    </source>
</evidence>